<keyword evidence="3" id="KW-1003">Cell membrane</keyword>
<dbReference type="Pfam" id="PF25539">
    <property type="entry name" value="Bestrophin_2"/>
    <property type="match status" value="1"/>
</dbReference>
<protein>
    <submittedName>
        <fullName evidence="10">Membrane protein</fullName>
    </submittedName>
</protein>
<dbReference type="AlphaFoldDB" id="A0A512E1K1"/>
<dbReference type="EMBL" id="BJYZ01000040">
    <property type="protein sequence ID" value="GEO42350.1"/>
    <property type="molecule type" value="Genomic_DNA"/>
</dbReference>
<evidence type="ECO:0000256" key="8">
    <source>
        <dbReference type="ARBA" id="ARBA00034708"/>
    </source>
</evidence>
<keyword evidence="6" id="KW-0406">Ion transport</keyword>
<evidence type="ECO:0000256" key="1">
    <source>
        <dbReference type="ARBA" id="ARBA00004651"/>
    </source>
</evidence>
<dbReference type="PANTHER" id="PTHR33281:SF19">
    <property type="entry name" value="VOLTAGE-DEPENDENT ANION CHANNEL-FORMING PROTEIN YNEE"/>
    <property type="match status" value="1"/>
</dbReference>
<feature type="transmembrane region" description="Helical" evidence="9">
    <location>
        <begin position="53"/>
        <end position="70"/>
    </location>
</feature>
<reference evidence="10 11" key="1">
    <citation type="submission" date="2019-07" db="EMBL/GenBank/DDBJ databases">
        <title>Whole genome shotgun sequence of Skermanella aerolata NBRC 106429.</title>
        <authorList>
            <person name="Hosoyama A."/>
            <person name="Uohara A."/>
            <person name="Ohji S."/>
            <person name="Ichikawa N."/>
        </authorList>
    </citation>
    <scope>NUCLEOTIDE SEQUENCE [LARGE SCALE GENOMIC DNA]</scope>
    <source>
        <strain evidence="10 11">NBRC 106429</strain>
    </source>
</reference>
<proteinExistence type="inferred from homology"/>
<evidence type="ECO:0000256" key="4">
    <source>
        <dbReference type="ARBA" id="ARBA00022692"/>
    </source>
</evidence>
<name>A0A512E1K1_9PROT</name>
<dbReference type="OrthoDB" id="445589at2"/>
<keyword evidence="11" id="KW-1185">Reference proteome</keyword>
<evidence type="ECO:0000256" key="2">
    <source>
        <dbReference type="ARBA" id="ARBA00022448"/>
    </source>
</evidence>
<evidence type="ECO:0000256" key="9">
    <source>
        <dbReference type="SAM" id="Phobius"/>
    </source>
</evidence>
<evidence type="ECO:0000256" key="5">
    <source>
        <dbReference type="ARBA" id="ARBA00022989"/>
    </source>
</evidence>
<sequence length="308" mass="34185">MIVRKRPSAFQLFFIMRGSIVPRIKGQVLSTVGVAVLVTMAHGTLFNQKVTLTPIPFSLIGLALAIFLGFRNTASYDRWWEGRKLWGELVIRTRSVGRLIVNHVRPAQGEGDDERVPAMVRRLIAFAYALKHHLQGTRDGQSGKYLSADDVQAVGETVNAPDRLLRTMSRDVAALAAAGRLDPMMVAQVEDNLTALAGVQAGCERIRHTPLPFSYSLLLHRTAYLYCFALPFGLVDTTGFMTPFVVGLVSYTFFGLDAIGDEIEEPFGLLPNDLPLESICRRVEIDLLEALGETELPQPLKPVDYWLM</sequence>
<dbReference type="Proteomes" id="UP000321523">
    <property type="component" value="Unassembled WGS sequence"/>
</dbReference>
<keyword evidence="5 9" id="KW-1133">Transmembrane helix</keyword>
<keyword evidence="4 9" id="KW-0812">Transmembrane</keyword>
<dbReference type="GO" id="GO:0005886">
    <property type="term" value="C:plasma membrane"/>
    <property type="evidence" value="ECO:0007669"/>
    <property type="project" value="UniProtKB-SubCell"/>
</dbReference>
<evidence type="ECO:0000256" key="3">
    <source>
        <dbReference type="ARBA" id="ARBA00022475"/>
    </source>
</evidence>
<evidence type="ECO:0000256" key="6">
    <source>
        <dbReference type="ARBA" id="ARBA00023065"/>
    </source>
</evidence>
<dbReference type="InterPro" id="IPR044669">
    <property type="entry name" value="YneE/VCCN1/2-like"/>
</dbReference>
<comment type="subcellular location">
    <subcellularLocation>
        <location evidence="1">Cell membrane</location>
        <topology evidence="1">Multi-pass membrane protein</topology>
    </subcellularLocation>
</comment>
<keyword evidence="7 9" id="KW-0472">Membrane</keyword>
<comment type="similarity">
    <text evidence="8">Belongs to the anion channel-forming bestrophin (TC 1.A.46) family.</text>
</comment>
<comment type="caution">
    <text evidence="10">The sequence shown here is derived from an EMBL/GenBank/DDBJ whole genome shotgun (WGS) entry which is preliminary data.</text>
</comment>
<gene>
    <name evidence="10" type="ORF">SAE02_64980</name>
</gene>
<dbReference type="PANTHER" id="PTHR33281">
    <property type="entry name" value="UPF0187 PROTEIN YNEE"/>
    <property type="match status" value="1"/>
</dbReference>
<dbReference type="GO" id="GO:0005254">
    <property type="term" value="F:chloride channel activity"/>
    <property type="evidence" value="ECO:0007669"/>
    <property type="project" value="InterPro"/>
</dbReference>
<accession>A0A512E1K1</accession>
<evidence type="ECO:0000256" key="7">
    <source>
        <dbReference type="ARBA" id="ARBA00023136"/>
    </source>
</evidence>
<evidence type="ECO:0000313" key="10">
    <source>
        <dbReference type="EMBL" id="GEO42350.1"/>
    </source>
</evidence>
<organism evidence="10 11">
    <name type="scientific">Skermanella aerolata</name>
    <dbReference type="NCBI Taxonomy" id="393310"/>
    <lineage>
        <taxon>Bacteria</taxon>
        <taxon>Pseudomonadati</taxon>
        <taxon>Pseudomonadota</taxon>
        <taxon>Alphaproteobacteria</taxon>
        <taxon>Rhodospirillales</taxon>
        <taxon>Azospirillaceae</taxon>
        <taxon>Skermanella</taxon>
    </lineage>
</organism>
<dbReference type="RefSeq" id="WP_044435350.1">
    <property type="nucleotide sequence ID" value="NZ_BJYZ01000040.1"/>
</dbReference>
<keyword evidence="2" id="KW-0813">Transport</keyword>
<evidence type="ECO:0000313" key="11">
    <source>
        <dbReference type="Proteomes" id="UP000321523"/>
    </source>
</evidence>